<name>A0A9X1NYA0_9HYPH</name>
<evidence type="ECO:0000259" key="1">
    <source>
        <dbReference type="Pfam" id="PF01850"/>
    </source>
</evidence>
<dbReference type="RefSeq" id="WP_231816612.1">
    <property type="nucleotide sequence ID" value="NZ_JAJOZR010000017.1"/>
</dbReference>
<evidence type="ECO:0000313" key="2">
    <source>
        <dbReference type="EMBL" id="MCD7111531.1"/>
    </source>
</evidence>
<dbReference type="InterPro" id="IPR052919">
    <property type="entry name" value="TA_system_RNase"/>
</dbReference>
<organism evidence="2 3">
    <name type="scientific">Rhizobium quercicola</name>
    <dbReference type="NCBI Taxonomy" id="2901226"/>
    <lineage>
        <taxon>Bacteria</taxon>
        <taxon>Pseudomonadati</taxon>
        <taxon>Pseudomonadota</taxon>
        <taxon>Alphaproteobacteria</taxon>
        <taxon>Hyphomicrobiales</taxon>
        <taxon>Rhizobiaceae</taxon>
        <taxon>Rhizobium/Agrobacterium group</taxon>
        <taxon>Rhizobium</taxon>
    </lineage>
</organism>
<dbReference type="EMBL" id="JAJOZR010000017">
    <property type="protein sequence ID" value="MCD7111531.1"/>
    <property type="molecule type" value="Genomic_DNA"/>
</dbReference>
<dbReference type="InterPro" id="IPR041705">
    <property type="entry name" value="PIN_Sll0205"/>
</dbReference>
<evidence type="ECO:0000313" key="3">
    <source>
        <dbReference type="Proteomes" id="UP001139089"/>
    </source>
</evidence>
<keyword evidence="3" id="KW-1185">Reference proteome</keyword>
<dbReference type="InterPro" id="IPR002716">
    <property type="entry name" value="PIN_dom"/>
</dbReference>
<protein>
    <submittedName>
        <fullName evidence="2">Type II toxin-antitoxin system VapC family toxin</fullName>
    </submittedName>
</protein>
<dbReference type="CDD" id="cd09872">
    <property type="entry name" value="PIN_Sll0205-like"/>
    <property type="match status" value="1"/>
</dbReference>
<dbReference type="Proteomes" id="UP001139089">
    <property type="component" value="Unassembled WGS sequence"/>
</dbReference>
<dbReference type="SUPFAM" id="SSF88723">
    <property type="entry name" value="PIN domain-like"/>
    <property type="match status" value="1"/>
</dbReference>
<dbReference type="Gene3D" id="3.40.50.1010">
    <property type="entry name" value="5'-nuclease"/>
    <property type="match status" value="1"/>
</dbReference>
<comment type="caution">
    <text evidence="2">The sequence shown here is derived from an EMBL/GenBank/DDBJ whole genome shotgun (WGS) entry which is preliminary data.</text>
</comment>
<reference evidence="2" key="1">
    <citation type="submission" date="2021-12" db="EMBL/GenBank/DDBJ databases">
        <authorList>
            <person name="Li Y."/>
        </authorList>
    </citation>
    <scope>NUCLEOTIDE SEQUENCE</scope>
    <source>
        <strain evidence="2">DKSPLA3</strain>
    </source>
</reference>
<dbReference type="Pfam" id="PF01850">
    <property type="entry name" value="PIN"/>
    <property type="match status" value="1"/>
</dbReference>
<dbReference type="AlphaFoldDB" id="A0A9X1NYA0"/>
<dbReference type="PANTHER" id="PTHR36173:SF2">
    <property type="entry name" value="RIBONUCLEASE VAPC16"/>
    <property type="match status" value="1"/>
</dbReference>
<accession>A0A9X1NYA0</accession>
<dbReference type="InterPro" id="IPR029060">
    <property type="entry name" value="PIN-like_dom_sf"/>
</dbReference>
<feature type="domain" description="PIN" evidence="1">
    <location>
        <begin position="4"/>
        <end position="121"/>
    </location>
</feature>
<sequence length="130" mass="14399">MSRLLDTHIFIALLEGRFEQLPPAVRQEVRAESGALYLSVASLWEIAIKSRIGKLPLRTPLDNLPDAAREAGITILPINEHHALHTITPEPSTRDPFDRLLLAQCAIEKMRLVTLDRALADHPLSATAVP</sequence>
<dbReference type="PANTHER" id="PTHR36173">
    <property type="entry name" value="RIBONUCLEASE VAPC16-RELATED"/>
    <property type="match status" value="1"/>
</dbReference>
<proteinExistence type="predicted"/>
<gene>
    <name evidence="2" type="ORF">LRX75_21065</name>
</gene>